<dbReference type="AlphaFoldDB" id="A0A916IR27"/>
<evidence type="ECO:0000313" key="3">
    <source>
        <dbReference type="EMBL" id="CAG2133171.1"/>
    </source>
</evidence>
<protein>
    <submittedName>
        <fullName evidence="3">Uncharacterized protein</fullName>
    </submittedName>
</protein>
<feature type="transmembrane region" description="Helical" evidence="2">
    <location>
        <begin position="62"/>
        <end position="86"/>
    </location>
</feature>
<sequence>MRGEMEIFVVPRIPPHHGRPAPIPAPWWRPGAYASAPAVALWIIARMPAAALYAVFGTPGASYWISHAGDTVFVAGWLASAALLWLTRRRTARPPPAEPDPASNPPRRHHAG</sequence>
<name>A0A916IR27_9BURK</name>
<dbReference type="Proteomes" id="UP000672934">
    <property type="component" value="Unassembled WGS sequence"/>
</dbReference>
<comment type="caution">
    <text evidence="3">The sequence shown here is derived from an EMBL/GenBank/DDBJ whole genome shotgun (WGS) entry which is preliminary data.</text>
</comment>
<evidence type="ECO:0000313" key="4">
    <source>
        <dbReference type="Proteomes" id="UP000672934"/>
    </source>
</evidence>
<dbReference type="EMBL" id="CAJPUY010000003">
    <property type="protein sequence ID" value="CAG2133171.1"/>
    <property type="molecule type" value="Genomic_DNA"/>
</dbReference>
<keyword evidence="2" id="KW-0472">Membrane</keyword>
<keyword evidence="4" id="KW-1185">Reference proteome</keyword>
<reference evidence="3" key="1">
    <citation type="submission" date="2021-03" db="EMBL/GenBank/DDBJ databases">
        <authorList>
            <person name="Peeters C."/>
        </authorList>
    </citation>
    <scope>NUCLEOTIDE SEQUENCE</scope>
    <source>
        <strain evidence="3">LMG 31506</strain>
    </source>
</reference>
<feature type="compositionally biased region" description="Pro residues" evidence="1">
    <location>
        <begin position="93"/>
        <end position="104"/>
    </location>
</feature>
<keyword evidence="2" id="KW-0812">Transmembrane</keyword>
<organism evidence="3 4">
    <name type="scientific">Cupriavidus yeoncheonensis</name>
    <dbReference type="NCBI Taxonomy" id="1462994"/>
    <lineage>
        <taxon>Bacteria</taxon>
        <taxon>Pseudomonadati</taxon>
        <taxon>Pseudomonadota</taxon>
        <taxon>Betaproteobacteria</taxon>
        <taxon>Burkholderiales</taxon>
        <taxon>Burkholderiaceae</taxon>
        <taxon>Cupriavidus</taxon>
    </lineage>
</organism>
<keyword evidence="2" id="KW-1133">Transmembrane helix</keyword>
<accession>A0A916IR27</accession>
<proteinExistence type="predicted"/>
<feature type="region of interest" description="Disordered" evidence="1">
    <location>
        <begin position="92"/>
        <end position="112"/>
    </location>
</feature>
<gene>
    <name evidence="3" type="ORF">LMG31506_01187</name>
</gene>
<feature type="transmembrane region" description="Helical" evidence="2">
    <location>
        <begin position="38"/>
        <end position="56"/>
    </location>
</feature>
<evidence type="ECO:0000256" key="1">
    <source>
        <dbReference type="SAM" id="MobiDB-lite"/>
    </source>
</evidence>
<evidence type="ECO:0000256" key="2">
    <source>
        <dbReference type="SAM" id="Phobius"/>
    </source>
</evidence>